<evidence type="ECO:0000256" key="1">
    <source>
        <dbReference type="ARBA" id="ARBA00010322"/>
    </source>
</evidence>
<dbReference type="InterPro" id="IPR005654">
    <property type="entry name" value="ATPase_AFG1-like"/>
</dbReference>
<organism evidence="6 7">
    <name type="scientific">Adiantum capillus-veneris</name>
    <name type="common">Maidenhair fern</name>
    <dbReference type="NCBI Taxonomy" id="13818"/>
    <lineage>
        <taxon>Eukaryota</taxon>
        <taxon>Viridiplantae</taxon>
        <taxon>Streptophyta</taxon>
        <taxon>Embryophyta</taxon>
        <taxon>Tracheophyta</taxon>
        <taxon>Polypodiopsida</taxon>
        <taxon>Polypodiidae</taxon>
        <taxon>Polypodiales</taxon>
        <taxon>Pteridineae</taxon>
        <taxon>Pteridaceae</taxon>
        <taxon>Vittarioideae</taxon>
        <taxon>Adiantum</taxon>
    </lineage>
</organism>
<dbReference type="NCBIfam" id="NF040713">
    <property type="entry name" value="ZapE"/>
    <property type="match status" value="1"/>
</dbReference>
<dbReference type="PROSITE" id="PS50222">
    <property type="entry name" value="EF_HAND_2"/>
    <property type="match status" value="2"/>
</dbReference>
<reference evidence="6" key="1">
    <citation type="submission" date="2021-01" db="EMBL/GenBank/DDBJ databases">
        <title>Adiantum capillus-veneris genome.</title>
        <authorList>
            <person name="Fang Y."/>
            <person name="Liao Q."/>
        </authorList>
    </citation>
    <scope>NUCLEOTIDE SEQUENCE</scope>
    <source>
        <strain evidence="6">H3</strain>
        <tissue evidence="6">Leaf</tissue>
    </source>
</reference>
<dbReference type="InterPro" id="IPR027417">
    <property type="entry name" value="P-loop_NTPase"/>
</dbReference>
<dbReference type="GO" id="GO:0005509">
    <property type="term" value="F:calcium ion binding"/>
    <property type="evidence" value="ECO:0007669"/>
    <property type="project" value="InterPro"/>
</dbReference>
<dbReference type="GO" id="GO:0005524">
    <property type="term" value="F:ATP binding"/>
    <property type="evidence" value="ECO:0007669"/>
    <property type="project" value="UniProtKB-KW"/>
</dbReference>
<dbReference type="GO" id="GO:0005739">
    <property type="term" value="C:mitochondrion"/>
    <property type="evidence" value="ECO:0007669"/>
    <property type="project" value="TreeGrafter"/>
</dbReference>
<protein>
    <recommendedName>
        <fullName evidence="5">EF-hand domain-containing protein</fullName>
    </recommendedName>
</protein>
<evidence type="ECO:0000256" key="4">
    <source>
        <dbReference type="ARBA" id="ARBA00022840"/>
    </source>
</evidence>
<dbReference type="OrthoDB" id="548867at2759"/>
<dbReference type="Pfam" id="PF13499">
    <property type="entry name" value="EF-hand_7"/>
    <property type="match status" value="1"/>
</dbReference>
<keyword evidence="3" id="KW-0547">Nucleotide-binding</keyword>
<evidence type="ECO:0000256" key="3">
    <source>
        <dbReference type="ARBA" id="ARBA00022741"/>
    </source>
</evidence>
<dbReference type="EMBL" id="JABFUD020000020">
    <property type="protein sequence ID" value="KAI5064177.1"/>
    <property type="molecule type" value="Genomic_DNA"/>
</dbReference>
<comment type="caution">
    <text evidence="6">The sequence shown here is derived from an EMBL/GenBank/DDBJ whole genome shotgun (WGS) entry which is preliminary data.</text>
</comment>
<dbReference type="SUPFAM" id="SSF52540">
    <property type="entry name" value="P-loop containing nucleoside triphosphate hydrolases"/>
    <property type="match status" value="1"/>
</dbReference>
<evidence type="ECO:0000259" key="5">
    <source>
        <dbReference type="PROSITE" id="PS50222"/>
    </source>
</evidence>
<gene>
    <name evidence="6" type="ORF">GOP47_0020847</name>
</gene>
<dbReference type="PANTHER" id="PTHR12169">
    <property type="entry name" value="ATPASE N2B"/>
    <property type="match status" value="1"/>
</dbReference>
<dbReference type="AlphaFoldDB" id="A0A9D4Z845"/>
<dbReference type="SUPFAM" id="SSF47473">
    <property type="entry name" value="EF-hand"/>
    <property type="match status" value="1"/>
</dbReference>
<dbReference type="GO" id="GO:0016887">
    <property type="term" value="F:ATP hydrolysis activity"/>
    <property type="evidence" value="ECO:0007669"/>
    <property type="project" value="InterPro"/>
</dbReference>
<dbReference type="Gene3D" id="1.10.238.10">
    <property type="entry name" value="EF-hand"/>
    <property type="match status" value="1"/>
</dbReference>
<keyword evidence="2" id="KW-0150">Chloroplast</keyword>
<dbReference type="Pfam" id="PF03969">
    <property type="entry name" value="AFG1_ATPase"/>
    <property type="match status" value="1"/>
</dbReference>
<dbReference type="Proteomes" id="UP000886520">
    <property type="component" value="Chromosome 20"/>
</dbReference>
<name>A0A9D4Z845_ADICA</name>
<dbReference type="PANTHER" id="PTHR12169:SF26">
    <property type="entry name" value="EF-HAND DOMAIN-CONTAINING PROTEIN"/>
    <property type="match status" value="1"/>
</dbReference>
<feature type="domain" description="EF-hand" evidence="5">
    <location>
        <begin position="537"/>
        <end position="572"/>
    </location>
</feature>
<keyword evidence="7" id="KW-1185">Reference proteome</keyword>
<sequence length="576" mass="65473">MLLCGHCPESTTCIVSDFKLPHVVAAIDKKHERQFPWKTKKKKERRKKKDATFLTIRLHGTASFEQLVEGTSPIEAYHHLVQSGGIRSDSRQLEALQPLERLHKQLKEYRPPSSQSKGFASRLLHILGALKKPTEFPRGVYIYGGVGTGKSLVADIFYHCSPIKSKRRVHFHQFMLDVHRRLHEARLKGEVGKSDDIMKSVAEEILSAGWLLCFDEFQVIDIADAMILRRLLESLFQSGAVMVASSNRSPTELYKNGLQRELFLPCIASIKKHCEVHSFHPESPDYRLIGARPDGTSALSVVWYKPLNMETEVLFERAFTKLAGERIIEPTILKSGSRSIEVPRAAGGIAFFNFKDLCGTPKGASDYLAIATSFHTIFVANIPQMTSSHNEMARRFITLVDVLYEQKVKLIASASVDPKDLYRPSLEDMDILKPEVVSANEQPKKGQTLYEEKDEEFAFARTVSRLTHMQSLDYLSAPWASPGKDFICHLHKSRLQEGDVQRIWDRYNVDADSRLSRSELMLMMEDLTEIKSGHRNVPEEVLDDVFAKLDANGDGIIVWTEFRDYFLQYGVEIYNV</sequence>
<feature type="domain" description="EF-hand" evidence="5">
    <location>
        <begin position="495"/>
        <end position="530"/>
    </location>
</feature>
<evidence type="ECO:0000313" key="6">
    <source>
        <dbReference type="EMBL" id="KAI5064177.1"/>
    </source>
</evidence>
<keyword evidence="4" id="KW-0067">ATP-binding</keyword>
<evidence type="ECO:0000256" key="2">
    <source>
        <dbReference type="ARBA" id="ARBA00022528"/>
    </source>
</evidence>
<dbReference type="InterPro" id="IPR011992">
    <property type="entry name" value="EF-hand-dom_pair"/>
</dbReference>
<dbReference type="InterPro" id="IPR002048">
    <property type="entry name" value="EF_hand_dom"/>
</dbReference>
<comment type="similarity">
    <text evidence="1">Belongs to the AFG1 ATPase family.</text>
</comment>
<dbReference type="GO" id="GO:0009507">
    <property type="term" value="C:chloroplast"/>
    <property type="evidence" value="ECO:0007669"/>
    <property type="project" value="TreeGrafter"/>
</dbReference>
<proteinExistence type="inferred from homology"/>
<keyword evidence="2" id="KW-0934">Plastid</keyword>
<evidence type="ECO:0000313" key="7">
    <source>
        <dbReference type="Proteomes" id="UP000886520"/>
    </source>
</evidence>
<accession>A0A9D4Z845</accession>
<dbReference type="Gene3D" id="3.40.50.300">
    <property type="entry name" value="P-loop containing nucleotide triphosphate hydrolases"/>
    <property type="match status" value="1"/>
</dbReference>